<dbReference type="UniPathway" id="UPA00379">
    <property type="reaction ID" value="UER00549"/>
</dbReference>
<dbReference type="NCBIfam" id="NF006871">
    <property type="entry name" value="PRK09367.1"/>
    <property type="match status" value="1"/>
</dbReference>
<dbReference type="Gene3D" id="1.20.200.10">
    <property type="entry name" value="Fumarase/aspartase (Central domain)"/>
    <property type="match status" value="1"/>
</dbReference>
<dbReference type="OrthoDB" id="9806955at2"/>
<gene>
    <name evidence="10" type="ORF">SAMN04488554_1074</name>
</gene>
<dbReference type="STRING" id="648782.SAMN04488554_1074"/>
<dbReference type="GO" id="GO:0004397">
    <property type="term" value="F:histidine ammonia-lyase activity"/>
    <property type="evidence" value="ECO:0007669"/>
    <property type="project" value="UniProtKB-UniRule"/>
</dbReference>
<evidence type="ECO:0000313" key="10">
    <source>
        <dbReference type="EMBL" id="SED92449.1"/>
    </source>
</evidence>
<evidence type="ECO:0000256" key="9">
    <source>
        <dbReference type="RuleBase" id="RU004480"/>
    </source>
</evidence>
<proteinExistence type="inferred from homology"/>
<comment type="subcellular location">
    <subcellularLocation>
        <location evidence="9">Cytoplasm</location>
    </subcellularLocation>
</comment>
<dbReference type="FunFam" id="1.10.275.10:FF:000005">
    <property type="entry name" value="Histidine ammonia-lyase"/>
    <property type="match status" value="1"/>
</dbReference>
<dbReference type="InterPro" id="IPR001106">
    <property type="entry name" value="Aromatic_Lyase"/>
</dbReference>
<dbReference type="InterPro" id="IPR022313">
    <property type="entry name" value="Phe/His_NH3-lyase_AS"/>
</dbReference>
<dbReference type="Proteomes" id="UP000199220">
    <property type="component" value="Unassembled WGS sequence"/>
</dbReference>
<dbReference type="SUPFAM" id="SSF48557">
    <property type="entry name" value="L-aspartase-like"/>
    <property type="match status" value="1"/>
</dbReference>
<dbReference type="Pfam" id="PF00221">
    <property type="entry name" value="Lyase_aromatic"/>
    <property type="match status" value="1"/>
</dbReference>
<protein>
    <recommendedName>
        <fullName evidence="2 6">Histidine ammonia-lyase</fullName>
        <ecNumber evidence="2 6">4.3.1.3</ecNumber>
    </recommendedName>
</protein>
<evidence type="ECO:0000256" key="5">
    <source>
        <dbReference type="ARBA" id="ARBA00049269"/>
    </source>
</evidence>
<dbReference type="CDD" id="cd00332">
    <property type="entry name" value="PAL-HAL"/>
    <property type="match status" value="1"/>
</dbReference>
<name>A0A1H5EMX9_9MICO</name>
<evidence type="ECO:0000256" key="3">
    <source>
        <dbReference type="ARBA" id="ARBA00022808"/>
    </source>
</evidence>
<dbReference type="InterPro" id="IPR008948">
    <property type="entry name" value="L-Aspartase-like"/>
</dbReference>
<sequence length="524" mass="54296">MNQAPNSAVDLAASTVTVGDAPLSIDQVVAVARYRAGVQISEDARIAMRAARSIVDDHARSDRAIYGVSTGFGALATRKIDVESRERLQTGLIRSHAAGSGPEVEAEVVRALMLLRLQTFTTGRTGVRAEVADRYVALLNSDATPVVFEFGSLGCSGDLAPLAHCALAAIGDGEVRDERGIVRPSGEVLAELGFGPLTLAAKEGLALINGTDGMLGMLTLAVHDLNRAVRTADVAAAMSVEALLGTDRVFTADLQAVRPHPGQAASAANLTRLLAGSEIVASHRGEDCSVVQDAYSLRCAPQVAGAVRSTIAHATGIADIELASAVDNPVVLPDGRIESNGNFHGAPVGYVLDFLAIATADLASISERRTDRLLDPSRSNGLPAFLAATPGVDSGLMIAQYTQAAMVSELKRLASPASVDSIPSSAMQEDHVSMGWSAARKLRRAIDALQRVIGIEVMAAARGLDLRAPLAAAPATAAVVAALRAEVAGVGEDRYLSPDIERAVEMVCAGTILSAAEEAVGPLD</sequence>
<keyword evidence="4 7" id="KW-0456">Lyase</keyword>
<dbReference type="RefSeq" id="WP_089772009.1">
    <property type="nucleotide sequence ID" value="NZ_FNTX01000001.1"/>
</dbReference>
<evidence type="ECO:0000313" key="11">
    <source>
        <dbReference type="Proteomes" id="UP000199220"/>
    </source>
</evidence>
<comment type="catalytic activity">
    <reaction evidence="5 8">
        <text>L-histidine = trans-urocanate + NH4(+)</text>
        <dbReference type="Rhea" id="RHEA:21232"/>
        <dbReference type="ChEBI" id="CHEBI:17771"/>
        <dbReference type="ChEBI" id="CHEBI:28938"/>
        <dbReference type="ChEBI" id="CHEBI:57595"/>
        <dbReference type="EC" id="4.3.1.3"/>
    </reaction>
</comment>
<dbReference type="Gene3D" id="1.10.275.10">
    <property type="entry name" value="Fumarase/aspartase (N-terminal domain)"/>
    <property type="match status" value="1"/>
</dbReference>
<dbReference type="GO" id="GO:0019557">
    <property type="term" value="P:L-histidine catabolic process to glutamate and formate"/>
    <property type="evidence" value="ECO:0007669"/>
    <property type="project" value="UniProtKB-UniPathway"/>
</dbReference>
<evidence type="ECO:0000256" key="7">
    <source>
        <dbReference type="RuleBase" id="RU003954"/>
    </source>
</evidence>
<reference evidence="11" key="1">
    <citation type="submission" date="2016-10" db="EMBL/GenBank/DDBJ databases">
        <authorList>
            <person name="Varghese N."/>
            <person name="Submissions S."/>
        </authorList>
    </citation>
    <scope>NUCLEOTIDE SEQUENCE [LARGE SCALE GENOMIC DNA]</scope>
    <source>
        <strain evidence="11">DSM 21368</strain>
    </source>
</reference>
<dbReference type="EMBL" id="FNTX01000001">
    <property type="protein sequence ID" value="SED92449.1"/>
    <property type="molecule type" value="Genomic_DNA"/>
</dbReference>
<evidence type="ECO:0000256" key="6">
    <source>
        <dbReference type="NCBIfam" id="TIGR01225"/>
    </source>
</evidence>
<dbReference type="GO" id="GO:0005737">
    <property type="term" value="C:cytoplasm"/>
    <property type="evidence" value="ECO:0007669"/>
    <property type="project" value="UniProtKB-SubCell"/>
</dbReference>
<comment type="pathway">
    <text evidence="1 8">Amino-acid degradation; L-histidine degradation into L-glutamate; N-formimidoyl-L-glutamate from L-histidine: step 1/3.</text>
</comment>
<dbReference type="NCBIfam" id="TIGR01225">
    <property type="entry name" value="hutH"/>
    <property type="match status" value="1"/>
</dbReference>
<dbReference type="PANTHER" id="PTHR10362">
    <property type="entry name" value="HISTIDINE AMMONIA-LYASE"/>
    <property type="match status" value="1"/>
</dbReference>
<keyword evidence="11" id="KW-1185">Reference proteome</keyword>
<dbReference type="EC" id="4.3.1.3" evidence="2 6"/>
<dbReference type="PROSITE" id="PS00488">
    <property type="entry name" value="PAL_HISTIDASE"/>
    <property type="match status" value="1"/>
</dbReference>
<dbReference type="InterPro" id="IPR024083">
    <property type="entry name" value="Fumarase/histidase_N"/>
</dbReference>
<evidence type="ECO:0000256" key="1">
    <source>
        <dbReference type="ARBA" id="ARBA00005113"/>
    </source>
</evidence>
<dbReference type="GO" id="GO:0019556">
    <property type="term" value="P:L-histidine catabolic process to glutamate and formamide"/>
    <property type="evidence" value="ECO:0007669"/>
    <property type="project" value="UniProtKB-UniPathway"/>
</dbReference>
<evidence type="ECO:0000256" key="8">
    <source>
        <dbReference type="RuleBase" id="RU004479"/>
    </source>
</evidence>
<dbReference type="AlphaFoldDB" id="A0A1H5EMX9"/>
<organism evidence="10 11">
    <name type="scientific">Ruania alba</name>
    <dbReference type="NCBI Taxonomy" id="648782"/>
    <lineage>
        <taxon>Bacteria</taxon>
        <taxon>Bacillati</taxon>
        <taxon>Actinomycetota</taxon>
        <taxon>Actinomycetes</taxon>
        <taxon>Micrococcales</taxon>
        <taxon>Ruaniaceae</taxon>
        <taxon>Ruania</taxon>
    </lineage>
</organism>
<evidence type="ECO:0000256" key="4">
    <source>
        <dbReference type="ARBA" id="ARBA00023239"/>
    </source>
</evidence>
<accession>A0A1H5EMX9</accession>
<keyword evidence="3 8" id="KW-0369">Histidine metabolism</keyword>
<comment type="similarity">
    <text evidence="7">Belongs to the PAL/histidase family.</text>
</comment>
<dbReference type="InterPro" id="IPR005921">
    <property type="entry name" value="HutH"/>
</dbReference>
<evidence type="ECO:0000256" key="2">
    <source>
        <dbReference type="ARBA" id="ARBA00012994"/>
    </source>
</evidence>